<dbReference type="SUPFAM" id="SSF55781">
    <property type="entry name" value="GAF domain-like"/>
    <property type="match status" value="1"/>
</dbReference>
<comment type="caution">
    <text evidence="6">The sequence shown here is derived from an EMBL/GenBank/DDBJ whole genome shotgun (WGS) entry which is preliminary data.</text>
</comment>
<dbReference type="GO" id="GO:0045892">
    <property type="term" value="P:negative regulation of DNA-templated transcription"/>
    <property type="evidence" value="ECO:0007669"/>
    <property type="project" value="TreeGrafter"/>
</dbReference>
<dbReference type="InterPro" id="IPR005471">
    <property type="entry name" value="Tscrpt_reg_IclR_N"/>
</dbReference>
<reference evidence="6" key="1">
    <citation type="submission" date="2022-03" db="EMBL/GenBank/DDBJ databases">
        <authorList>
            <person name="Woo C.Y."/>
        </authorList>
    </citation>
    <scope>NUCLEOTIDE SEQUENCE</scope>
    <source>
        <strain evidence="6">CYS-02</strain>
    </source>
</reference>
<dbReference type="Proteomes" id="UP001139447">
    <property type="component" value="Unassembled WGS sequence"/>
</dbReference>
<dbReference type="InterPro" id="IPR029016">
    <property type="entry name" value="GAF-like_dom_sf"/>
</dbReference>
<dbReference type="InterPro" id="IPR036390">
    <property type="entry name" value="WH_DNA-bd_sf"/>
</dbReference>
<dbReference type="PROSITE" id="PS51077">
    <property type="entry name" value="HTH_ICLR"/>
    <property type="match status" value="1"/>
</dbReference>
<name>A0A9X2AQ12_9BURK</name>
<dbReference type="GO" id="GO:0003677">
    <property type="term" value="F:DNA binding"/>
    <property type="evidence" value="ECO:0007669"/>
    <property type="project" value="UniProtKB-KW"/>
</dbReference>
<feature type="domain" description="IclR-ED" evidence="5">
    <location>
        <begin position="68"/>
        <end position="257"/>
    </location>
</feature>
<organism evidence="6 7">
    <name type="scientific">Variovorax terrae</name>
    <dbReference type="NCBI Taxonomy" id="2923278"/>
    <lineage>
        <taxon>Bacteria</taxon>
        <taxon>Pseudomonadati</taxon>
        <taxon>Pseudomonadota</taxon>
        <taxon>Betaproteobacteria</taxon>
        <taxon>Burkholderiales</taxon>
        <taxon>Comamonadaceae</taxon>
        <taxon>Variovorax</taxon>
    </lineage>
</organism>
<keyword evidence="2" id="KW-0238">DNA-binding</keyword>
<dbReference type="GO" id="GO:0003700">
    <property type="term" value="F:DNA-binding transcription factor activity"/>
    <property type="evidence" value="ECO:0007669"/>
    <property type="project" value="TreeGrafter"/>
</dbReference>
<dbReference type="SUPFAM" id="SSF46785">
    <property type="entry name" value="Winged helix' DNA-binding domain"/>
    <property type="match status" value="1"/>
</dbReference>
<evidence type="ECO:0000313" key="7">
    <source>
        <dbReference type="Proteomes" id="UP001139447"/>
    </source>
</evidence>
<dbReference type="InterPro" id="IPR014757">
    <property type="entry name" value="Tscrpt_reg_IclR_C"/>
</dbReference>
<dbReference type="PANTHER" id="PTHR30136">
    <property type="entry name" value="HELIX-TURN-HELIX TRANSCRIPTIONAL REGULATOR, ICLR FAMILY"/>
    <property type="match status" value="1"/>
</dbReference>
<evidence type="ECO:0000256" key="1">
    <source>
        <dbReference type="ARBA" id="ARBA00023015"/>
    </source>
</evidence>
<evidence type="ECO:0000256" key="2">
    <source>
        <dbReference type="ARBA" id="ARBA00023125"/>
    </source>
</evidence>
<dbReference type="RefSeq" id="WP_243308943.1">
    <property type="nucleotide sequence ID" value="NZ_JALGBI010000003.1"/>
</dbReference>
<gene>
    <name evidence="6" type="ORF">MMF98_19915</name>
</gene>
<dbReference type="PANTHER" id="PTHR30136:SF35">
    <property type="entry name" value="HTH-TYPE TRANSCRIPTIONAL REGULATOR RV1719"/>
    <property type="match status" value="1"/>
</dbReference>
<dbReference type="Pfam" id="PF01614">
    <property type="entry name" value="IclR_C"/>
    <property type="match status" value="1"/>
</dbReference>
<dbReference type="EMBL" id="JALGBI010000003">
    <property type="protein sequence ID" value="MCJ0765485.1"/>
    <property type="molecule type" value="Genomic_DNA"/>
</dbReference>
<dbReference type="InterPro" id="IPR036388">
    <property type="entry name" value="WH-like_DNA-bd_sf"/>
</dbReference>
<keyword evidence="3" id="KW-0804">Transcription</keyword>
<accession>A0A9X2AQ12</accession>
<proteinExistence type="predicted"/>
<evidence type="ECO:0000259" key="5">
    <source>
        <dbReference type="PROSITE" id="PS51078"/>
    </source>
</evidence>
<protein>
    <submittedName>
        <fullName evidence="6">Helix-turn-helix domain-containing protein</fullName>
    </submittedName>
</protein>
<keyword evidence="1" id="KW-0805">Transcription regulation</keyword>
<dbReference type="InterPro" id="IPR050707">
    <property type="entry name" value="HTH_MetabolicPath_Reg"/>
</dbReference>
<sequence length="263" mass="28695">MAPPVKSAQRVVEVFEYFAQRRAPATLTQVCAALGYPASSTFALLNTLRDLGYLDYSREERTFVPTVRAALLGIWVNDALLSDGTIVRLMYRLRDDTGCTAVLGIQSGFQMQYIHVVKGNDATGRTDVSTGALRPLLRSAMGEVVLALKPRAELRALVSRINAQEAPARQVRLSELQARLDLCRERGWSYSEGVSTPGSGIITMLLAAPQHQPPMVLGLGGRIAALRANKERFLDALRGVVAAHREHMEALPQTFAASGRPRA</sequence>
<dbReference type="PROSITE" id="PS51078">
    <property type="entry name" value="ICLR_ED"/>
    <property type="match status" value="1"/>
</dbReference>
<keyword evidence="7" id="KW-1185">Reference proteome</keyword>
<evidence type="ECO:0000313" key="6">
    <source>
        <dbReference type="EMBL" id="MCJ0765485.1"/>
    </source>
</evidence>
<feature type="domain" description="HTH iclR-type" evidence="4">
    <location>
        <begin position="5"/>
        <end position="67"/>
    </location>
</feature>
<dbReference type="Gene3D" id="3.30.450.40">
    <property type="match status" value="1"/>
</dbReference>
<dbReference type="Gene3D" id="1.10.10.10">
    <property type="entry name" value="Winged helix-like DNA-binding domain superfamily/Winged helix DNA-binding domain"/>
    <property type="match status" value="1"/>
</dbReference>
<evidence type="ECO:0000256" key="3">
    <source>
        <dbReference type="ARBA" id="ARBA00023163"/>
    </source>
</evidence>
<evidence type="ECO:0000259" key="4">
    <source>
        <dbReference type="PROSITE" id="PS51077"/>
    </source>
</evidence>
<dbReference type="Pfam" id="PF09339">
    <property type="entry name" value="HTH_IclR"/>
    <property type="match status" value="1"/>
</dbReference>
<dbReference type="AlphaFoldDB" id="A0A9X2AQ12"/>